<dbReference type="PANTHER" id="PTHR45796:SF2">
    <property type="entry name" value="FORKHEAD BOX P3"/>
    <property type="match status" value="1"/>
</dbReference>
<dbReference type="PROSITE" id="PS50039">
    <property type="entry name" value="FORK_HEAD_3"/>
    <property type="match status" value="1"/>
</dbReference>
<feature type="DNA-binding region" description="Fork-head" evidence="10">
    <location>
        <begin position="195"/>
        <end position="281"/>
    </location>
</feature>
<evidence type="ECO:0000256" key="10">
    <source>
        <dbReference type="PROSITE-ProRule" id="PRU00089"/>
    </source>
</evidence>
<gene>
    <name evidence="14" type="primary">FOXP3</name>
</gene>
<comment type="subcellular location">
    <subcellularLocation>
        <location evidence="1 10">Nucleus</location>
    </subcellularLocation>
</comment>
<evidence type="ECO:0000256" key="2">
    <source>
        <dbReference type="ARBA" id="ARBA00022491"/>
    </source>
</evidence>
<keyword evidence="4" id="KW-0863">Zinc-finger</keyword>
<dbReference type="PANTHER" id="PTHR45796">
    <property type="entry name" value="FORKHEAD BOX P, ISOFORM C"/>
    <property type="match status" value="1"/>
</dbReference>
<evidence type="ECO:0000256" key="3">
    <source>
        <dbReference type="ARBA" id="ARBA00022723"/>
    </source>
</evidence>
<keyword evidence="7 10" id="KW-0238">DNA-binding</keyword>
<feature type="coiled-coil region" evidence="11">
    <location>
        <begin position="110"/>
        <end position="140"/>
    </location>
</feature>
<keyword evidence="5" id="KW-0862">Zinc</keyword>
<dbReference type="InterPro" id="IPR030456">
    <property type="entry name" value="TF_fork_head_CS_2"/>
</dbReference>
<keyword evidence="9 10" id="KW-0539">Nucleus</keyword>
<evidence type="ECO:0000256" key="8">
    <source>
        <dbReference type="ARBA" id="ARBA00023163"/>
    </source>
</evidence>
<evidence type="ECO:0000256" key="5">
    <source>
        <dbReference type="ARBA" id="ARBA00022833"/>
    </source>
</evidence>
<evidence type="ECO:0000259" key="13">
    <source>
        <dbReference type="PROSITE" id="PS50039"/>
    </source>
</evidence>
<name>A0A8K0ZUK2_CHICK</name>
<keyword evidence="2" id="KW-0678">Repressor</keyword>
<keyword evidence="6" id="KW-0805">Transcription regulation</keyword>
<dbReference type="InterPro" id="IPR050998">
    <property type="entry name" value="FOXP"/>
</dbReference>
<dbReference type="InterPro" id="IPR001766">
    <property type="entry name" value="Fork_head_dom"/>
</dbReference>
<dbReference type="SUPFAM" id="SSF46785">
    <property type="entry name" value="Winged helix' DNA-binding domain"/>
    <property type="match status" value="1"/>
</dbReference>
<feature type="region of interest" description="Disordered" evidence="12">
    <location>
        <begin position="1"/>
        <end position="39"/>
    </location>
</feature>
<dbReference type="GO" id="GO:0043565">
    <property type="term" value="F:sequence-specific DNA binding"/>
    <property type="evidence" value="ECO:0007669"/>
    <property type="project" value="InterPro"/>
</dbReference>
<dbReference type="CDD" id="cd20066">
    <property type="entry name" value="FH_FOXP3"/>
    <property type="match status" value="1"/>
</dbReference>
<dbReference type="InterPro" id="IPR036388">
    <property type="entry name" value="WH-like_DNA-bd_sf"/>
</dbReference>
<dbReference type="GO" id="GO:0005634">
    <property type="term" value="C:nucleus"/>
    <property type="evidence" value="ECO:0007669"/>
    <property type="project" value="UniProtKB-SubCell"/>
</dbReference>
<dbReference type="Gene3D" id="1.20.5.340">
    <property type="match status" value="1"/>
</dbReference>
<dbReference type="Pfam" id="PF00250">
    <property type="entry name" value="Forkhead"/>
    <property type="match status" value="1"/>
</dbReference>
<dbReference type="FunFam" id="1.10.10.10:FF:000010">
    <property type="entry name" value="Forkhead box P2 isoform B"/>
    <property type="match status" value="1"/>
</dbReference>
<reference evidence="14" key="1">
    <citation type="submission" date="2020-03" db="EMBL/GenBank/DDBJ databases">
        <title>The discovery of chicken FoxP3 demands re-definition of avian regulatory T-cells.</title>
        <authorList>
            <person name="Burkhardt N.B."/>
            <person name="Elleder D."/>
            <person name="Hartle S."/>
            <person name="Schusser B."/>
            <person name="Krchlikova V."/>
            <person name="Gobel T."/>
            <person name="Kaspers B."/>
        </authorList>
    </citation>
    <scope>NUCLEOTIDE SEQUENCE</scope>
</reference>
<evidence type="ECO:0000256" key="4">
    <source>
        <dbReference type="ARBA" id="ARBA00022771"/>
    </source>
</evidence>
<dbReference type="SMART" id="SM00339">
    <property type="entry name" value="FH"/>
    <property type="match status" value="1"/>
</dbReference>
<evidence type="ECO:0000313" key="14">
    <source>
        <dbReference type="EMBL" id="QQZ00853.1"/>
    </source>
</evidence>
<dbReference type="PRINTS" id="PR00053">
    <property type="entry name" value="FORKHEAD"/>
</dbReference>
<sequence length="293" mass="33443">MAGARDPLRRPPRPPQDRPTVLTHGEGLPQRTQVPPEGALCPPLLHVHHPGVLVMRTRLPPPHGLPNFEWSPKGPPGRDRAPSPPPAGSDPPPSAAPQPPRPPRCDLGEVAQCLRQLERIQELEQQLARERHRLGLLQAQLIRRAPPSTAPPGKSQASIWGEDPEPHLPPPTPEHLWDHGGICPELEYYRLSTVRPPYTYAMLIRWAILESPQRQRTLGEIYHWFSRMFGYFRHNTATWKNAVRHNLSLHKCFVRVENVRGAVWTVDEAEFRRKRGQRYPRDCDLKCFLPPRS</sequence>
<dbReference type="PROSITE" id="PS00658">
    <property type="entry name" value="FORK_HEAD_2"/>
    <property type="match status" value="1"/>
</dbReference>
<dbReference type="InterPro" id="IPR047413">
    <property type="entry name" value="FH_FOXP3"/>
</dbReference>
<keyword evidence="11" id="KW-0175">Coiled coil</keyword>
<feature type="compositionally biased region" description="Pro residues" evidence="12">
    <location>
        <begin position="82"/>
        <end position="102"/>
    </location>
</feature>
<evidence type="ECO:0000256" key="11">
    <source>
        <dbReference type="SAM" id="Coils"/>
    </source>
</evidence>
<evidence type="ECO:0000256" key="7">
    <source>
        <dbReference type="ARBA" id="ARBA00023125"/>
    </source>
</evidence>
<feature type="domain" description="Fork-head" evidence="13">
    <location>
        <begin position="195"/>
        <end position="281"/>
    </location>
</feature>
<feature type="region of interest" description="Disordered" evidence="12">
    <location>
        <begin position="143"/>
        <end position="174"/>
    </location>
</feature>
<organism evidence="14">
    <name type="scientific">Gallus gallus</name>
    <name type="common">Chicken</name>
    <dbReference type="NCBI Taxonomy" id="9031"/>
    <lineage>
        <taxon>Eukaryota</taxon>
        <taxon>Metazoa</taxon>
        <taxon>Chordata</taxon>
        <taxon>Craniata</taxon>
        <taxon>Vertebrata</taxon>
        <taxon>Euteleostomi</taxon>
        <taxon>Archelosauria</taxon>
        <taxon>Archosauria</taxon>
        <taxon>Dinosauria</taxon>
        <taxon>Saurischia</taxon>
        <taxon>Theropoda</taxon>
        <taxon>Coelurosauria</taxon>
        <taxon>Aves</taxon>
        <taxon>Neognathae</taxon>
        <taxon>Galloanserae</taxon>
        <taxon>Galliformes</taxon>
        <taxon>Phasianidae</taxon>
        <taxon>Phasianinae</taxon>
        <taxon>Gallus</taxon>
    </lineage>
</organism>
<keyword evidence="3" id="KW-0479">Metal-binding</keyword>
<evidence type="ECO:0000256" key="9">
    <source>
        <dbReference type="ARBA" id="ARBA00023242"/>
    </source>
</evidence>
<evidence type="ECO:0000256" key="12">
    <source>
        <dbReference type="SAM" id="MobiDB-lite"/>
    </source>
</evidence>
<dbReference type="GO" id="GO:0008270">
    <property type="term" value="F:zinc ion binding"/>
    <property type="evidence" value="ECO:0007669"/>
    <property type="project" value="UniProtKB-KW"/>
</dbReference>
<dbReference type="Gene3D" id="1.10.10.10">
    <property type="entry name" value="Winged helix-like DNA-binding domain superfamily/Winged helix DNA-binding domain"/>
    <property type="match status" value="1"/>
</dbReference>
<accession>A0A8K0ZUK2</accession>
<keyword evidence="8" id="KW-0804">Transcription</keyword>
<dbReference type="SMR" id="A0A8K0ZUK2"/>
<evidence type="ECO:0000256" key="1">
    <source>
        <dbReference type="ARBA" id="ARBA00004123"/>
    </source>
</evidence>
<dbReference type="EMBL" id="MT133687">
    <property type="protein sequence ID" value="QQZ00853.1"/>
    <property type="molecule type" value="mRNA"/>
</dbReference>
<dbReference type="GO" id="GO:0003700">
    <property type="term" value="F:DNA-binding transcription factor activity"/>
    <property type="evidence" value="ECO:0007669"/>
    <property type="project" value="InterPro"/>
</dbReference>
<dbReference type="InterPro" id="IPR036390">
    <property type="entry name" value="WH_DNA-bd_sf"/>
</dbReference>
<protein>
    <submittedName>
        <fullName evidence="14">Forkhead box P3</fullName>
    </submittedName>
</protein>
<evidence type="ECO:0000256" key="6">
    <source>
        <dbReference type="ARBA" id="ARBA00023015"/>
    </source>
</evidence>
<proteinExistence type="evidence at transcript level"/>
<dbReference type="AlphaFoldDB" id="A0A8K0ZUK2"/>
<feature type="region of interest" description="Disordered" evidence="12">
    <location>
        <begin position="65"/>
        <end position="106"/>
    </location>
</feature>